<accession>A0A164WI60</accession>
<dbReference type="STRING" id="35525.A0A164WI60"/>
<sequence length="404" mass="44380">MTQIDRLIASAICFVVASLSFRPVNSLYSQTADTIVIKAGDVAEDDQLHETHLLSDDFIHMKESTCLTKDGDLGFCTSFRSCYPVTKRTQLTYAEMKAIALRGTCQYLREDDGQKANGICCPKDYSDDYDDYGLDLDNFYQSVAPPIPVFPFEAQPPNPDVPPWLHPSYGLQDIKTTSMESEEEFEEIDTLRQSLICGAGPSKGLDPEMHRVVGGTDAAKNSWPFMAALRFSGKFLCAGSLISPTKILTAAHCVSALIGLRRRLTVDLGMHNLNPSDAQETRKVRRIKIFWGYNMRTKFNNDIAILTMASAVNFTSTISPVCLPPMGTRERYSEKAAAVIGWGSLAYEGHPQPKVLQEAILKVTPNSKCKESYKKAGFTIADGSMICAAASGRDACRVSGTHVG</sequence>
<feature type="domain" description="Peptidase S1" evidence="3">
    <location>
        <begin position="212"/>
        <end position="404"/>
    </location>
</feature>
<dbReference type="GO" id="GO:0006508">
    <property type="term" value="P:proteolysis"/>
    <property type="evidence" value="ECO:0007669"/>
    <property type="project" value="InterPro"/>
</dbReference>
<dbReference type="PANTHER" id="PTHR24258:SF116">
    <property type="entry name" value="FI16631P1-RELATED"/>
    <property type="match status" value="1"/>
</dbReference>
<dbReference type="PROSITE" id="PS00134">
    <property type="entry name" value="TRYPSIN_HIS"/>
    <property type="match status" value="1"/>
</dbReference>
<dbReference type="InterPro" id="IPR009003">
    <property type="entry name" value="Peptidase_S1_PA"/>
</dbReference>
<evidence type="ECO:0000256" key="1">
    <source>
        <dbReference type="ARBA" id="ARBA00023157"/>
    </source>
</evidence>
<proteinExistence type="predicted"/>
<organism evidence="4 5">
    <name type="scientific">Daphnia magna</name>
    <dbReference type="NCBI Taxonomy" id="35525"/>
    <lineage>
        <taxon>Eukaryota</taxon>
        <taxon>Metazoa</taxon>
        <taxon>Ecdysozoa</taxon>
        <taxon>Arthropoda</taxon>
        <taxon>Crustacea</taxon>
        <taxon>Branchiopoda</taxon>
        <taxon>Diplostraca</taxon>
        <taxon>Cladocera</taxon>
        <taxon>Anomopoda</taxon>
        <taxon>Daphniidae</taxon>
        <taxon>Daphnia</taxon>
    </lineage>
</organism>
<dbReference type="SMART" id="SM00020">
    <property type="entry name" value="Tryp_SPc"/>
    <property type="match status" value="1"/>
</dbReference>
<dbReference type="CDD" id="cd00190">
    <property type="entry name" value="Tryp_SPc"/>
    <property type="match status" value="1"/>
</dbReference>
<evidence type="ECO:0000313" key="4">
    <source>
        <dbReference type="EMBL" id="KZS13285.1"/>
    </source>
</evidence>
<dbReference type="PRINTS" id="PR00722">
    <property type="entry name" value="CHYMOTRYPSIN"/>
</dbReference>
<evidence type="ECO:0000313" key="5">
    <source>
        <dbReference type="Proteomes" id="UP000076858"/>
    </source>
</evidence>
<evidence type="ECO:0000256" key="2">
    <source>
        <dbReference type="SAM" id="SignalP"/>
    </source>
</evidence>
<dbReference type="AlphaFoldDB" id="A0A164WI60"/>
<feature type="signal peptide" evidence="2">
    <location>
        <begin position="1"/>
        <end position="26"/>
    </location>
</feature>
<dbReference type="InterPro" id="IPR043504">
    <property type="entry name" value="Peptidase_S1_PA_chymotrypsin"/>
</dbReference>
<dbReference type="InterPro" id="IPR001254">
    <property type="entry name" value="Trypsin_dom"/>
</dbReference>
<dbReference type="FunFam" id="2.40.10.10:FF:000068">
    <property type="entry name" value="transmembrane protease serine 2"/>
    <property type="match status" value="1"/>
</dbReference>
<dbReference type="Proteomes" id="UP000076858">
    <property type="component" value="Unassembled WGS sequence"/>
</dbReference>
<dbReference type="EMBL" id="LRGB01001253">
    <property type="protein sequence ID" value="KZS13285.1"/>
    <property type="molecule type" value="Genomic_DNA"/>
</dbReference>
<name>A0A164WI60_9CRUS</name>
<dbReference type="InterPro" id="IPR001314">
    <property type="entry name" value="Peptidase_S1A"/>
</dbReference>
<keyword evidence="2" id="KW-0732">Signal</keyword>
<dbReference type="PROSITE" id="PS50240">
    <property type="entry name" value="TRYPSIN_DOM"/>
    <property type="match status" value="1"/>
</dbReference>
<keyword evidence="1" id="KW-1015">Disulfide bond</keyword>
<dbReference type="GO" id="GO:0004252">
    <property type="term" value="F:serine-type endopeptidase activity"/>
    <property type="evidence" value="ECO:0007669"/>
    <property type="project" value="InterPro"/>
</dbReference>
<comment type="caution">
    <text evidence="4">The sequence shown here is derived from an EMBL/GenBank/DDBJ whole genome shotgun (WGS) entry which is preliminary data.</text>
</comment>
<feature type="chain" id="PRO_5007854059" description="Peptidase S1 domain-containing protein" evidence="2">
    <location>
        <begin position="27"/>
        <end position="404"/>
    </location>
</feature>
<keyword evidence="5" id="KW-1185">Reference proteome</keyword>
<dbReference type="Pfam" id="PF00089">
    <property type="entry name" value="Trypsin"/>
    <property type="match status" value="1"/>
</dbReference>
<dbReference type="Gene3D" id="2.40.10.10">
    <property type="entry name" value="Trypsin-like serine proteases"/>
    <property type="match status" value="1"/>
</dbReference>
<gene>
    <name evidence="4" type="ORF">APZ42_021748</name>
</gene>
<dbReference type="OrthoDB" id="546450at2759"/>
<dbReference type="InterPro" id="IPR018114">
    <property type="entry name" value="TRYPSIN_HIS"/>
</dbReference>
<evidence type="ECO:0000259" key="3">
    <source>
        <dbReference type="PROSITE" id="PS50240"/>
    </source>
</evidence>
<protein>
    <recommendedName>
        <fullName evidence="3">Peptidase S1 domain-containing protein</fullName>
    </recommendedName>
</protein>
<reference evidence="4 5" key="1">
    <citation type="submission" date="2016-03" db="EMBL/GenBank/DDBJ databases">
        <title>EvidentialGene: Evidence-directed Construction of Genes on Genomes.</title>
        <authorList>
            <person name="Gilbert D.G."/>
            <person name="Choi J.-H."/>
            <person name="Mockaitis K."/>
            <person name="Colbourne J."/>
            <person name="Pfrender M."/>
        </authorList>
    </citation>
    <scope>NUCLEOTIDE SEQUENCE [LARGE SCALE GENOMIC DNA]</scope>
    <source>
        <strain evidence="4 5">Xinb3</strain>
        <tissue evidence="4">Complete organism</tissue>
    </source>
</reference>
<dbReference type="PANTHER" id="PTHR24258">
    <property type="entry name" value="SERINE PROTEASE-RELATED"/>
    <property type="match status" value="1"/>
</dbReference>
<dbReference type="SUPFAM" id="SSF50494">
    <property type="entry name" value="Trypsin-like serine proteases"/>
    <property type="match status" value="1"/>
</dbReference>